<evidence type="ECO:0000256" key="1">
    <source>
        <dbReference type="SAM" id="Phobius"/>
    </source>
</evidence>
<evidence type="ECO:0000313" key="2">
    <source>
        <dbReference type="EMBL" id="POY39330.1"/>
    </source>
</evidence>
<comment type="caution">
    <text evidence="2">The sequence shown here is derived from an EMBL/GenBank/DDBJ whole genome shotgun (WGS) entry which is preliminary data.</text>
</comment>
<protein>
    <submittedName>
        <fullName evidence="2">Uncharacterized protein</fullName>
    </submittedName>
</protein>
<organism evidence="2 3">
    <name type="scientific">Solitalea longa</name>
    <dbReference type="NCBI Taxonomy" id="2079460"/>
    <lineage>
        <taxon>Bacteria</taxon>
        <taxon>Pseudomonadati</taxon>
        <taxon>Bacteroidota</taxon>
        <taxon>Sphingobacteriia</taxon>
        <taxon>Sphingobacteriales</taxon>
        <taxon>Sphingobacteriaceae</taxon>
        <taxon>Solitalea</taxon>
    </lineage>
</organism>
<keyword evidence="1" id="KW-0812">Transmembrane</keyword>
<keyword evidence="1" id="KW-0472">Membrane</keyword>
<evidence type="ECO:0000313" key="3">
    <source>
        <dbReference type="Proteomes" id="UP000236893"/>
    </source>
</evidence>
<feature type="transmembrane region" description="Helical" evidence="1">
    <location>
        <begin position="67"/>
        <end position="92"/>
    </location>
</feature>
<dbReference type="Proteomes" id="UP000236893">
    <property type="component" value="Unassembled WGS sequence"/>
</dbReference>
<feature type="transmembrane region" description="Helical" evidence="1">
    <location>
        <begin position="43"/>
        <end position="61"/>
    </location>
</feature>
<dbReference type="EMBL" id="PQVF01000001">
    <property type="protein sequence ID" value="POY39330.1"/>
    <property type="molecule type" value="Genomic_DNA"/>
</dbReference>
<gene>
    <name evidence="2" type="ORF">C3K47_02190</name>
</gene>
<proteinExistence type="predicted"/>
<keyword evidence="1" id="KW-1133">Transmembrane helix</keyword>
<accession>A0A2S5A9R6</accession>
<feature type="transmembrane region" description="Helical" evidence="1">
    <location>
        <begin position="6"/>
        <end position="22"/>
    </location>
</feature>
<sequence length="138" mass="16847">MKNINIYYLFVLETIIYWLFLLDPFKNEPIKRNYKKLISNPTFFWVNFTIAALFFIYGLAYCSKQNAFFFTFMPLYFILLVKFINSIFINSYNRDFIFLMKHDRYKTQFVDKICSILLHILPFVLALITFFYLIDLKK</sequence>
<name>A0A2S5A9R6_9SPHI</name>
<feature type="transmembrane region" description="Helical" evidence="1">
    <location>
        <begin position="113"/>
        <end position="134"/>
    </location>
</feature>
<keyword evidence="3" id="KW-1185">Reference proteome</keyword>
<reference evidence="2 3" key="1">
    <citation type="submission" date="2018-01" db="EMBL/GenBank/DDBJ databases">
        <authorList>
            <person name="Gaut B.S."/>
            <person name="Morton B.R."/>
            <person name="Clegg M.T."/>
            <person name="Duvall M.R."/>
        </authorList>
    </citation>
    <scope>NUCLEOTIDE SEQUENCE [LARGE SCALE GENOMIC DNA]</scope>
    <source>
        <strain evidence="2 3">HR-AV</strain>
    </source>
</reference>
<dbReference type="AlphaFoldDB" id="A0A2S5A9R6"/>